<dbReference type="EMBL" id="GG662639">
    <property type="protein sequence ID" value="EAR99504.2"/>
    <property type="molecule type" value="Genomic_DNA"/>
</dbReference>
<organism evidence="3 4">
    <name type="scientific">Tetrahymena thermophila (strain SB210)</name>
    <dbReference type="NCBI Taxonomy" id="312017"/>
    <lineage>
        <taxon>Eukaryota</taxon>
        <taxon>Sar</taxon>
        <taxon>Alveolata</taxon>
        <taxon>Ciliophora</taxon>
        <taxon>Intramacronucleata</taxon>
        <taxon>Oligohymenophorea</taxon>
        <taxon>Hymenostomatida</taxon>
        <taxon>Tetrahymenina</taxon>
        <taxon>Tetrahymenidae</taxon>
        <taxon>Tetrahymena</taxon>
    </lineage>
</organism>
<dbReference type="Proteomes" id="UP000009168">
    <property type="component" value="Unassembled WGS sequence"/>
</dbReference>
<evidence type="ECO:0000313" key="4">
    <source>
        <dbReference type="Proteomes" id="UP000009168"/>
    </source>
</evidence>
<dbReference type="Gene3D" id="3.30.565.10">
    <property type="entry name" value="Histidine kinase-like ATPase, C-terminal domain"/>
    <property type="match status" value="1"/>
</dbReference>
<name>I7M281_TETTS</name>
<reference evidence="4" key="1">
    <citation type="journal article" date="2006" name="PLoS Biol.">
        <title>Macronuclear genome sequence of the ciliate Tetrahymena thermophila, a model eukaryote.</title>
        <authorList>
            <person name="Eisen J.A."/>
            <person name="Coyne R.S."/>
            <person name="Wu M."/>
            <person name="Wu D."/>
            <person name="Thiagarajan M."/>
            <person name="Wortman J.R."/>
            <person name="Badger J.H."/>
            <person name="Ren Q."/>
            <person name="Amedeo P."/>
            <person name="Jones K.M."/>
            <person name="Tallon L.J."/>
            <person name="Delcher A.L."/>
            <person name="Salzberg S.L."/>
            <person name="Silva J.C."/>
            <person name="Haas B.J."/>
            <person name="Majoros W.H."/>
            <person name="Farzad M."/>
            <person name="Carlton J.M."/>
            <person name="Smith R.K. Jr."/>
            <person name="Garg J."/>
            <person name="Pearlman R.E."/>
            <person name="Karrer K.M."/>
            <person name="Sun L."/>
            <person name="Manning G."/>
            <person name="Elde N.C."/>
            <person name="Turkewitz A.P."/>
            <person name="Asai D.J."/>
            <person name="Wilkes D.E."/>
            <person name="Wang Y."/>
            <person name="Cai H."/>
            <person name="Collins K."/>
            <person name="Stewart B.A."/>
            <person name="Lee S.R."/>
            <person name="Wilamowska K."/>
            <person name="Weinberg Z."/>
            <person name="Ruzzo W.L."/>
            <person name="Wloga D."/>
            <person name="Gaertig J."/>
            <person name="Frankel J."/>
            <person name="Tsao C.-C."/>
            <person name="Gorovsky M.A."/>
            <person name="Keeling P.J."/>
            <person name="Waller R.F."/>
            <person name="Patron N.J."/>
            <person name="Cherry J.M."/>
            <person name="Stover N.A."/>
            <person name="Krieger C.J."/>
            <person name="del Toro C."/>
            <person name="Ryder H.F."/>
            <person name="Williamson S.C."/>
            <person name="Barbeau R.A."/>
            <person name="Hamilton E.P."/>
            <person name="Orias E."/>
        </authorList>
    </citation>
    <scope>NUCLEOTIDE SEQUENCE [LARGE SCALE GENOMIC DNA]</scope>
    <source>
        <strain evidence="4">SB210</strain>
    </source>
</reference>
<dbReference type="SUPFAM" id="SSF55874">
    <property type="entry name" value="ATPase domain of HSP90 chaperone/DNA topoisomerase II/histidine kinase"/>
    <property type="match status" value="1"/>
</dbReference>
<keyword evidence="2 3" id="KW-0812">Transmembrane</keyword>
<feature type="transmembrane region" description="Helical" evidence="2">
    <location>
        <begin position="135"/>
        <end position="154"/>
    </location>
</feature>
<evidence type="ECO:0000313" key="3">
    <source>
        <dbReference type="EMBL" id="EAR99504.2"/>
    </source>
</evidence>
<dbReference type="InterPro" id="IPR036890">
    <property type="entry name" value="HATPase_C_sf"/>
</dbReference>
<accession>I7M281</accession>
<feature type="transmembrane region" description="Helical" evidence="2">
    <location>
        <begin position="21"/>
        <end position="43"/>
    </location>
</feature>
<feature type="region of interest" description="Disordered" evidence="1">
    <location>
        <begin position="1070"/>
        <end position="1111"/>
    </location>
</feature>
<sequence>MQRLSQNQQGRQKTRKKQVLMIEKAYIFLKIIGQAFSYLIFYYENTISLDIQSMLLPLVCFFLGFFINFILVYRFHSHNAFTCFHIILISFSVMFAVETNAVDYNQNQKQIKMFMILIYYSCILIGRINFGNRHAALMVLMLIIVFMIYQIILFYQIIDLLFMIAFLLYNSFVIWKYFRLLDELSNFQEELKSHQYKNKLEKKKLKLRIQKEALKEGISDYIFFTYLQQNEQHKLRFYQINRIFQQNFDKKYMQNLMSRMKVNQKSDILKIQKKIYKLLTEYSSSSFEDFVKNISQERQNNMINQQNQGSLAHFNNVDNCKYHNSNTSEVQDEQHQSVQDQDHMANQRKNVFNFDNKNQQKYQMNGLEQQLWFLDSLKKCISNIKEQINRDPNHYQEQRLLVNSFNMQEIILVLLFWIQFKSQKKSGIGVQNCLLTRTKLQDVEIQHENMLYSANLFKCKHKSQWSLFFSMSKKQSFSTSDTTSNTNTDETTQRLLQFFKTRTEKFSRCITSLLCKFDSIKNFNANNEQELNQLAFQFEYLRMITKDMEEYREYLQEQQGFNANVRDQVIKIQQKNISQFKFKHLFEEVRSLFSQEVNLKSTTISLQEINQGECLLNTDYEKLKRILILLIENSLNYQKVGTIDIQVKEEKSNLICIKLIDSNNTINERVIEDVNTKGYSESGSGFGIITLLAKSITQQQEKPFLIVPDKVNDRTYYVVKISKNLHEEYYNQTYNNISQNVFQEAPNEPKERDVSNNSNQQLNIDQLIRNNQTQLHDGSQVNGKNPSLPIVNSNLNSPLKIKSQVDVKIQFNNIQIKLPDPYFYYGVQQKKANKNVHDNNGSNINIFDRAGTNNFLQINQNINSSNNNTIRQNSFPNLNNNSPYPQTQMVNNHEKKSSMFLIVSCDIKISASLYQLLLNICNNKKELVKHANNKDKYKDLLGKYYFEFILIDKLEEIQFREIVQLINQYYRNKKQNQKIIFFDYNISIYRNLEAEIPLIQQNDYNINDTKSDFKLQIPSQINQYFIDQNNYNGNYKNGFLEKQNASYTYKIPPNITQSQHNLEDIRFQPNKTNSRESSQNESLESVSVPNEPQNQNKNKSNFMGGGHQIDRQDYGINTARSMNKNPNETDILQYSINNLVDKGNNTSQNKFQTNNLNHNNGFNSKKVNFVEDETKNKSEDLKIKKLNLQSPQMFQLSQAPHPHVAAQDTEQNSIKSSTYRGRAITHSPDDRRNSPSNPPLTLKKQNTGKSSKKQLYVRTDQINKSYDLQQKQIELAVIKNSQIQQANIFSHKYIESIEVAQSLKFFYYSIQQPFGYTQIYEAVHHMDSIRNLSHLNFNFFNLNTSYIYYQ</sequence>
<evidence type="ECO:0000256" key="2">
    <source>
        <dbReference type="SAM" id="Phobius"/>
    </source>
</evidence>
<protein>
    <submittedName>
        <fullName evidence="3">Transmembrane protein, putative</fullName>
    </submittedName>
</protein>
<evidence type="ECO:0000256" key="1">
    <source>
        <dbReference type="SAM" id="MobiDB-lite"/>
    </source>
</evidence>
<keyword evidence="2" id="KW-0472">Membrane</keyword>
<feature type="transmembrane region" description="Helical" evidence="2">
    <location>
        <begin position="55"/>
        <end position="73"/>
    </location>
</feature>
<proteinExistence type="predicted"/>
<dbReference type="KEGG" id="tet:TTHERM_00137670"/>
<feature type="transmembrane region" description="Helical" evidence="2">
    <location>
        <begin position="109"/>
        <end position="128"/>
    </location>
</feature>
<feature type="region of interest" description="Disordered" evidence="1">
    <location>
        <begin position="1197"/>
        <end position="1255"/>
    </location>
</feature>
<keyword evidence="4" id="KW-1185">Reference proteome</keyword>
<gene>
    <name evidence="3" type="ORF">TTHERM_00137670</name>
</gene>
<keyword evidence="2" id="KW-1133">Transmembrane helix</keyword>
<feature type="transmembrane region" description="Helical" evidence="2">
    <location>
        <begin position="80"/>
        <end position="97"/>
    </location>
</feature>
<feature type="compositionally biased region" description="Polar residues" evidence="1">
    <location>
        <begin position="1208"/>
        <end position="1219"/>
    </location>
</feature>
<dbReference type="RefSeq" id="XP_001019749.2">
    <property type="nucleotide sequence ID" value="XM_001019749.2"/>
</dbReference>
<dbReference type="InParanoid" id="I7M281"/>
<feature type="compositionally biased region" description="Polar residues" evidence="1">
    <location>
        <begin position="1070"/>
        <end position="1101"/>
    </location>
</feature>
<dbReference type="GeneID" id="7843765"/>